<keyword evidence="3" id="KW-1185">Reference proteome</keyword>
<dbReference type="SMR" id="A0A0J6ZCJ6"/>
<evidence type="ECO:0000256" key="1">
    <source>
        <dbReference type="SAM" id="MobiDB-lite"/>
    </source>
</evidence>
<proteinExistence type="predicted"/>
<comment type="caution">
    <text evidence="2">The sequence shown here is derived from an EMBL/GenBank/DDBJ whole genome shotgun (WGS) entry which is preliminary data.</text>
</comment>
<name>A0A0J6ZCJ6_9MYCO</name>
<dbReference type="RefSeq" id="WP_048469046.1">
    <property type="nucleotide sequence ID" value="NZ_JYNL01000009.1"/>
</dbReference>
<dbReference type="Proteomes" id="UP000036513">
    <property type="component" value="Unassembled WGS sequence"/>
</dbReference>
<dbReference type="STRING" id="37916.MCHLDSM_01054"/>
<protein>
    <submittedName>
        <fullName evidence="2">Uncharacterized protein</fullName>
    </submittedName>
</protein>
<organism evidence="2 3">
    <name type="scientific">Mycolicibacterium chlorophenolicum</name>
    <dbReference type="NCBI Taxonomy" id="37916"/>
    <lineage>
        <taxon>Bacteria</taxon>
        <taxon>Bacillati</taxon>
        <taxon>Actinomycetota</taxon>
        <taxon>Actinomycetes</taxon>
        <taxon>Mycobacteriales</taxon>
        <taxon>Mycobacteriaceae</taxon>
        <taxon>Mycolicibacterium</taxon>
    </lineage>
</organism>
<dbReference type="PATRIC" id="fig|37916.4.peg.928"/>
<sequence length="89" mass="10322">MTHTPPAAQHVANDRDRRSARRAAARAHHPDRGGSAADLIAALAEIDRQADGAPPLEVVLIIRRSRRARLHRWLYQWRRRHTSRRYFTL</sequence>
<dbReference type="AlphaFoldDB" id="A0A0J6ZCJ6"/>
<feature type="region of interest" description="Disordered" evidence="1">
    <location>
        <begin position="1"/>
        <end position="34"/>
    </location>
</feature>
<feature type="compositionally biased region" description="Basic residues" evidence="1">
    <location>
        <begin position="18"/>
        <end position="29"/>
    </location>
</feature>
<reference evidence="2 3" key="1">
    <citation type="journal article" date="2015" name="Genome Biol. Evol.">
        <title>Characterization of Three Mycobacterium spp. with Potential Use in Bioremediation by Genome Sequencing and Comparative Genomics.</title>
        <authorList>
            <person name="Das S."/>
            <person name="Pettersson B.M."/>
            <person name="Behra P.R."/>
            <person name="Ramesh M."/>
            <person name="Dasgupta S."/>
            <person name="Bhattacharya A."/>
            <person name="Kirsebom L.A."/>
        </authorList>
    </citation>
    <scope>NUCLEOTIDE SEQUENCE [LARGE SCALE GENOMIC DNA]</scope>
    <source>
        <strain evidence="2 3">DSM 43826</strain>
    </source>
</reference>
<dbReference type="EMBL" id="JYNL01000009">
    <property type="protein sequence ID" value="KMO82431.1"/>
    <property type="molecule type" value="Genomic_DNA"/>
</dbReference>
<gene>
    <name evidence="2" type="ORF">MCHLDSM_01054</name>
</gene>
<evidence type="ECO:0000313" key="2">
    <source>
        <dbReference type="EMBL" id="KMO82431.1"/>
    </source>
</evidence>
<evidence type="ECO:0000313" key="3">
    <source>
        <dbReference type="Proteomes" id="UP000036513"/>
    </source>
</evidence>
<accession>A0A0J6ZCJ6</accession>